<organism evidence="1 2">
    <name type="scientific">Virgisporangium aurantiacum</name>
    <dbReference type="NCBI Taxonomy" id="175570"/>
    <lineage>
        <taxon>Bacteria</taxon>
        <taxon>Bacillati</taxon>
        <taxon>Actinomycetota</taxon>
        <taxon>Actinomycetes</taxon>
        <taxon>Micromonosporales</taxon>
        <taxon>Micromonosporaceae</taxon>
        <taxon>Virgisporangium</taxon>
    </lineage>
</organism>
<protein>
    <submittedName>
        <fullName evidence="1">Uncharacterized protein</fullName>
    </submittedName>
</protein>
<proteinExistence type="predicted"/>
<name>A0A8J3Z6K5_9ACTN</name>
<gene>
    <name evidence="1" type="ORF">Vau01_037210</name>
</gene>
<evidence type="ECO:0000313" key="2">
    <source>
        <dbReference type="Proteomes" id="UP000612585"/>
    </source>
</evidence>
<comment type="caution">
    <text evidence="1">The sequence shown here is derived from an EMBL/GenBank/DDBJ whole genome shotgun (WGS) entry which is preliminary data.</text>
</comment>
<keyword evidence="2" id="KW-1185">Reference proteome</keyword>
<dbReference type="AlphaFoldDB" id="A0A8J3Z6K5"/>
<sequence length="212" mass="23946">MRPIDMSELVAGAQWWRATTTWRKDFHNADYRTLAAENPHGAFLDDWWAGFLPRLAAWKALRPVPHSEVTARLLDNREDLAAAWHQVCVPVRDDDIAAVTWGQVRGFPEIVARLKPTQSRSPVFASKFCHFLLPRIFPVVDSWAVSGAGTYEGYFTLIKETWEATPVDLQTRLIAGLTCLVEDGGDTLFRGFPYATKITELALIGRKHARRA</sequence>
<dbReference type="RefSeq" id="WP_203994098.1">
    <property type="nucleotide sequence ID" value="NZ_BOPG01000023.1"/>
</dbReference>
<dbReference type="EMBL" id="BOPG01000023">
    <property type="protein sequence ID" value="GIJ56205.1"/>
    <property type="molecule type" value="Genomic_DNA"/>
</dbReference>
<accession>A0A8J3Z6K5</accession>
<reference evidence="1" key="1">
    <citation type="submission" date="2021-01" db="EMBL/GenBank/DDBJ databases">
        <title>Whole genome shotgun sequence of Virgisporangium aurantiacum NBRC 16421.</title>
        <authorList>
            <person name="Komaki H."/>
            <person name="Tamura T."/>
        </authorList>
    </citation>
    <scope>NUCLEOTIDE SEQUENCE</scope>
    <source>
        <strain evidence="1">NBRC 16421</strain>
    </source>
</reference>
<evidence type="ECO:0000313" key="1">
    <source>
        <dbReference type="EMBL" id="GIJ56205.1"/>
    </source>
</evidence>
<dbReference type="Proteomes" id="UP000612585">
    <property type="component" value="Unassembled WGS sequence"/>
</dbReference>